<feature type="domain" description="Thioredoxin" evidence="4">
    <location>
        <begin position="20"/>
        <end position="134"/>
    </location>
</feature>
<dbReference type="PROSITE" id="PS00194">
    <property type="entry name" value="THIOREDOXIN_1"/>
    <property type="match status" value="1"/>
</dbReference>
<dbReference type="Pfam" id="PF00085">
    <property type="entry name" value="Thioredoxin"/>
    <property type="match status" value="1"/>
</dbReference>
<evidence type="ECO:0000256" key="2">
    <source>
        <dbReference type="SAM" id="MobiDB-lite"/>
    </source>
</evidence>
<comment type="caution">
    <text evidence="5">The sequence shown here is derived from an EMBL/GenBank/DDBJ whole genome shotgun (WGS) entry which is preliminary data.</text>
</comment>
<keyword evidence="6" id="KW-1185">Reference proteome</keyword>
<feature type="region of interest" description="Disordered" evidence="2">
    <location>
        <begin position="353"/>
        <end position="393"/>
    </location>
</feature>
<sequence length="393" mass="42741">MAVLLRLLLAICWPVALGNVKLGKHIVKYTEEKLNYVLSQADRPPIFLEIFSPTCPACQAIAPRMNAAASRLRAETEIKVVALDGTQAEQTMQKLGAKEFPALFFLGANHTARLDLQRADTAAAIVHWATRLAAPAVRQVAAAELPPCTGAPQLVLRAPSMVPAFQSIAEEHKLHFEAFWITTGGPATAAIRHAHQADATFTWSDLTADTLDEEGERFEQLVKESLLPAVIMVDEPKKAMKMIESQQDAVLLWLVLNGTSSEACDQSCSAGGETGQALETHVAPWRAVLDEGVRLYRVSELKNIEEQLPSAGSGFGPFPHLCGAGTVCLVSPDLGGPTLPTWAQVLVFREWNTPRHGERPGGLAGQPDEEERAPSSSRKNRCPKRPRSSGKRW</sequence>
<dbReference type="SUPFAM" id="SSF52833">
    <property type="entry name" value="Thioredoxin-like"/>
    <property type="match status" value="1"/>
</dbReference>
<evidence type="ECO:0000259" key="4">
    <source>
        <dbReference type="PROSITE" id="PS51352"/>
    </source>
</evidence>
<dbReference type="PANTHER" id="PTHR18929:SF240">
    <property type="entry name" value="PROTEIN DISULFIDE-ISOMERASE"/>
    <property type="match status" value="1"/>
</dbReference>
<protein>
    <recommendedName>
        <fullName evidence="4">Thioredoxin domain-containing protein</fullName>
    </recommendedName>
</protein>
<gene>
    <name evidence="5" type="ORF">CCMP2556_LOCUS41139</name>
</gene>
<feature type="chain" id="PRO_5046026197" description="Thioredoxin domain-containing protein" evidence="3">
    <location>
        <begin position="19"/>
        <end position="393"/>
    </location>
</feature>
<keyword evidence="3" id="KW-0732">Signal</keyword>
<accession>A0ABP0QBU0</accession>
<feature type="compositionally biased region" description="Basic residues" evidence="2">
    <location>
        <begin position="378"/>
        <end position="393"/>
    </location>
</feature>
<evidence type="ECO:0000313" key="6">
    <source>
        <dbReference type="Proteomes" id="UP001642484"/>
    </source>
</evidence>
<organism evidence="5 6">
    <name type="scientific">Durusdinium trenchii</name>
    <dbReference type="NCBI Taxonomy" id="1381693"/>
    <lineage>
        <taxon>Eukaryota</taxon>
        <taxon>Sar</taxon>
        <taxon>Alveolata</taxon>
        <taxon>Dinophyceae</taxon>
        <taxon>Suessiales</taxon>
        <taxon>Symbiodiniaceae</taxon>
        <taxon>Durusdinium</taxon>
    </lineage>
</organism>
<dbReference type="CDD" id="cd02961">
    <property type="entry name" value="PDI_a_family"/>
    <property type="match status" value="1"/>
</dbReference>
<dbReference type="InterPro" id="IPR013766">
    <property type="entry name" value="Thioredoxin_domain"/>
</dbReference>
<evidence type="ECO:0000256" key="1">
    <source>
        <dbReference type="ARBA" id="ARBA00006347"/>
    </source>
</evidence>
<dbReference type="Proteomes" id="UP001642484">
    <property type="component" value="Unassembled WGS sequence"/>
</dbReference>
<dbReference type="PANTHER" id="PTHR18929">
    <property type="entry name" value="PROTEIN DISULFIDE ISOMERASE"/>
    <property type="match status" value="1"/>
</dbReference>
<dbReference type="InterPro" id="IPR036249">
    <property type="entry name" value="Thioredoxin-like_sf"/>
</dbReference>
<dbReference type="EMBL" id="CAXAMN010024217">
    <property type="protein sequence ID" value="CAK9084636.1"/>
    <property type="molecule type" value="Genomic_DNA"/>
</dbReference>
<dbReference type="Gene3D" id="3.40.30.10">
    <property type="entry name" value="Glutaredoxin"/>
    <property type="match status" value="1"/>
</dbReference>
<comment type="similarity">
    <text evidence="1">Belongs to the protein disulfide isomerase family.</text>
</comment>
<proteinExistence type="inferred from homology"/>
<feature type="signal peptide" evidence="3">
    <location>
        <begin position="1"/>
        <end position="18"/>
    </location>
</feature>
<evidence type="ECO:0000256" key="3">
    <source>
        <dbReference type="SAM" id="SignalP"/>
    </source>
</evidence>
<name>A0ABP0QBU0_9DINO</name>
<dbReference type="InterPro" id="IPR017937">
    <property type="entry name" value="Thioredoxin_CS"/>
</dbReference>
<evidence type="ECO:0000313" key="5">
    <source>
        <dbReference type="EMBL" id="CAK9084636.1"/>
    </source>
</evidence>
<reference evidence="5 6" key="1">
    <citation type="submission" date="2024-02" db="EMBL/GenBank/DDBJ databases">
        <authorList>
            <person name="Chen Y."/>
            <person name="Shah S."/>
            <person name="Dougan E. K."/>
            <person name="Thang M."/>
            <person name="Chan C."/>
        </authorList>
    </citation>
    <scope>NUCLEOTIDE SEQUENCE [LARGE SCALE GENOMIC DNA]</scope>
</reference>
<dbReference type="PROSITE" id="PS51352">
    <property type="entry name" value="THIOREDOXIN_2"/>
    <property type="match status" value="1"/>
</dbReference>